<sequence>MAPSFHQTANTVCVMDASSQLGFTLVERLLQRGYTVHAAVQQHGEEQFNALSADSNKLKVFPSDPFDYQSIIDPLKGCSGLFYAFEPPRDQPNYDEYMADVEVRAAHNVLEACAQTETIDKVVFTSSATAVVWREDRKSLDLDLDERHWSDVNFCRKFKLWHGMSKTLAEKTAWALAMDRGVNMVSINAGLLMTRDLSIAHPHLIGAAEMYEDGVFVTVDLDFLVDAHICVYEDISSYGRYLCFNRIIHTHDDAVKLARKLTPSAPSLPQRPDENYIQERISNKKLNKLMVDFAN</sequence>
<proteinExistence type="predicted"/>
<accession>A0ACB9MVF1</accession>
<name>A0ACB9MVF1_BAUVA</name>
<dbReference type="EMBL" id="CM039433">
    <property type="protein sequence ID" value="KAI4328057.1"/>
    <property type="molecule type" value="Genomic_DNA"/>
</dbReference>
<dbReference type="Proteomes" id="UP000828941">
    <property type="component" value="Chromosome 8"/>
</dbReference>
<comment type="caution">
    <text evidence="1">The sequence shown here is derived from an EMBL/GenBank/DDBJ whole genome shotgun (WGS) entry which is preliminary data.</text>
</comment>
<evidence type="ECO:0000313" key="1">
    <source>
        <dbReference type="EMBL" id="KAI4328057.1"/>
    </source>
</evidence>
<keyword evidence="2" id="KW-1185">Reference proteome</keyword>
<organism evidence="1 2">
    <name type="scientific">Bauhinia variegata</name>
    <name type="common">Purple orchid tree</name>
    <name type="synonym">Phanera variegata</name>
    <dbReference type="NCBI Taxonomy" id="167791"/>
    <lineage>
        <taxon>Eukaryota</taxon>
        <taxon>Viridiplantae</taxon>
        <taxon>Streptophyta</taxon>
        <taxon>Embryophyta</taxon>
        <taxon>Tracheophyta</taxon>
        <taxon>Spermatophyta</taxon>
        <taxon>Magnoliopsida</taxon>
        <taxon>eudicotyledons</taxon>
        <taxon>Gunneridae</taxon>
        <taxon>Pentapetalae</taxon>
        <taxon>rosids</taxon>
        <taxon>fabids</taxon>
        <taxon>Fabales</taxon>
        <taxon>Fabaceae</taxon>
        <taxon>Cercidoideae</taxon>
        <taxon>Cercideae</taxon>
        <taxon>Bauhiniinae</taxon>
        <taxon>Bauhinia</taxon>
    </lineage>
</organism>
<gene>
    <name evidence="1" type="ORF">L6164_020450</name>
</gene>
<evidence type="ECO:0000313" key="2">
    <source>
        <dbReference type="Proteomes" id="UP000828941"/>
    </source>
</evidence>
<protein>
    <submittedName>
        <fullName evidence="1">Uncharacterized protein</fullName>
    </submittedName>
</protein>
<reference evidence="1 2" key="1">
    <citation type="journal article" date="2022" name="DNA Res.">
        <title>Chromosomal-level genome assembly of the orchid tree Bauhinia variegata (Leguminosae; Cercidoideae) supports the allotetraploid origin hypothesis of Bauhinia.</title>
        <authorList>
            <person name="Zhong Y."/>
            <person name="Chen Y."/>
            <person name="Zheng D."/>
            <person name="Pang J."/>
            <person name="Liu Y."/>
            <person name="Luo S."/>
            <person name="Meng S."/>
            <person name="Qian L."/>
            <person name="Wei D."/>
            <person name="Dai S."/>
            <person name="Zhou R."/>
        </authorList>
    </citation>
    <scope>NUCLEOTIDE SEQUENCE [LARGE SCALE GENOMIC DNA]</scope>
    <source>
        <strain evidence="1">BV-YZ2020</strain>
    </source>
</reference>